<dbReference type="eggNOG" id="COG3710">
    <property type="taxonomic scope" value="Bacteria"/>
</dbReference>
<dbReference type="SUPFAM" id="SSF48452">
    <property type="entry name" value="TPR-like"/>
    <property type="match status" value="1"/>
</dbReference>
<dbReference type="EMBL" id="JFZA02000010">
    <property type="protein sequence ID" value="KFG90866.1"/>
    <property type="molecule type" value="Genomic_DNA"/>
</dbReference>
<dbReference type="InterPro" id="IPR036388">
    <property type="entry name" value="WH-like_DNA-bd_sf"/>
</dbReference>
<dbReference type="Gene3D" id="1.25.40.10">
    <property type="entry name" value="Tetratricopeptide repeat domain"/>
    <property type="match status" value="1"/>
</dbReference>
<keyword evidence="5" id="KW-1185">Reference proteome</keyword>
<proteinExistence type="predicted"/>
<dbReference type="STRING" id="76947.GCA_002080435_03950"/>
<dbReference type="Proteomes" id="UP000024284">
    <property type="component" value="Unassembled WGS sequence"/>
</dbReference>
<dbReference type="RefSeq" id="WP_051908152.1">
    <property type="nucleotide sequence ID" value="NZ_BCZD01000037.1"/>
</dbReference>
<dbReference type="GO" id="GO:0006355">
    <property type="term" value="P:regulation of DNA-templated transcription"/>
    <property type="evidence" value="ECO:0007669"/>
    <property type="project" value="InterPro"/>
</dbReference>
<evidence type="ECO:0000259" key="3">
    <source>
        <dbReference type="PROSITE" id="PS51755"/>
    </source>
</evidence>
<evidence type="ECO:0000313" key="4">
    <source>
        <dbReference type="EMBL" id="KFG90866.1"/>
    </source>
</evidence>
<dbReference type="InterPro" id="IPR016032">
    <property type="entry name" value="Sig_transdc_resp-reg_C-effctor"/>
</dbReference>
<dbReference type="Gene3D" id="3.40.50.10070">
    <property type="entry name" value="TolB, N-terminal domain"/>
    <property type="match status" value="1"/>
</dbReference>
<accession>A0A086PBU8</accession>
<feature type="domain" description="OmpR/PhoB-type" evidence="3">
    <location>
        <begin position="1"/>
        <end position="98"/>
    </location>
</feature>
<dbReference type="PATRIC" id="fig|1219045.3.peg.1427"/>
<evidence type="ECO:0000313" key="5">
    <source>
        <dbReference type="Proteomes" id="UP000024284"/>
    </source>
</evidence>
<dbReference type="Gene3D" id="1.10.10.10">
    <property type="entry name" value="Winged helix-like DNA-binding domain superfamily/Winged helix DNA-binding domain"/>
    <property type="match status" value="1"/>
</dbReference>
<dbReference type="InterPro" id="IPR001867">
    <property type="entry name" value="OmpR/PhoB-type_DNA-bd"/>
</dbReference>
<comment type="caution">
    <text evidence="4">The sequence shown here is derived from an EMBL/GenBank/DDBJ whole genome shotgun (WGS) entry which is preliminary data.</text>
</comment>
<dbReference type="GO" id="GO:0003677">
    <property type="term" value="F:DNA binding"/>
    <property type="evidence" value="ECO:0007669"/>
    <property type="project" value="UniProtKB-UniRule"/>
</dbReference>
<dbReference type="SUPFAM" id="SSF46894">
    <property type="entry name" value="C-terminal effector domain of the bipartite response regulators"/>
    <property type="match status" value="1"/>
</dbReference>
<keyword evidence="1 2" id="KW-0238">DNA-binding</keyword>
<dbReference type="eggNOG" id="COG5616">
    <property type="taxonomic scope" value="Bacteria"/>
</dbReference>
<organism evidence="4 5">
    <name type="scientific">Sphingobium herbicidovorans (strain ATCC 700291 / DSM 11019 / CCUG 56400 / KCTC 2939 / LMG 18315 / NBRC 16415 / MH)</name>
    <name type="common">Sphingomonas herbicidovorans</name>
    <dbReference type="NCBI Taxonomy" id="1219045"/>
    <lineage>
        <taxon>Bacteria</taxon>
        <taxon>Pseudomonadati</taxon>
        <taxon>Pseudomonadota</taxon>
        <taxon>Alphaproteobacteria</taxon>
        <taxon>Sphingomonadales</taxon>
        <taxon>Sphingomonadaceae</taxon>
        <taxon>Sphingobium</taxon>
    </lineage>
</organism>
<dbReference type="eggNOG" id="COG0457">
    <property type="taxonomic scope" value="Bacteria"/>
</dbReference>
<dbReference type="CDD" id="cd00383">
    <property type="entry name" value="trans_reg_C"/>
    <property type="match status" value="1"/>
</dbReference>
<dbReference type="AlphaFoldDB" id="A0A086PBU8"/>
<sequence>MIYRFDPFELDVAGFELRRDGTPVPIEPQVLSLLALLVANRDRMVSKDEIIEKIWNNRAVSDAAVASRIKSARKAIADDGQQQRLVRTIHGRGFRFVGEVIFAGQSSPSALSCVLKEDAMADRPSIAVLPFRLLGDAGPAAFLTDALADELIADLSHLRWLFVIARGSSFRFRDSALDHQQIGHTLGVRYCLTGSIALAGEGVFCAVELIEAASGGVIWAEHYEDRLTNIHDMRREIAANVVAALENSISLYESRLARGRDISQLSAWSAYHAGLDHMFRFNRADNELAARMFDRAFQVNPEFPRAYAGKSFTHFQNAFLGYQSDHGRQVDAAHELAQRAVQLDRLDSFCHFNMGRALWLSGDLAGSLDWLEQATQISPSYAQGVYSKAWARTLSGAPEQGEKDALLALRLSPLDPLRYAMIATCALSHVLRGNHEEAVVLAERAVRSPGAHKHIAVIAAIATYLADRRDRSRQWVAAIHQNEPQFRGRDFLRSFPFATGAAREMIERALVGIGL</sequence>
<protein>
    <submittedName>
        <fullName evidence="4">Adenylate cyclase cya3 (Sinorhizobium meliloti)</fullName>
    </submittedName>
</protein>
<dbReference type="InterPro" id="IPR011990">
    <property type="entry name" value="TPR-like_helical_dom_sf"/>
</dbReference>
<dbReference type="PROSITE" id="PS51755">
    <property type="entry name" value="OMPR_PHOB"/>
    <property type="match status" value="1"/>
</dbReference>
<dbReference type="GO" id="GO:0000160">
    <property type="term" value="P:phosphorelay signal transduction system"/>
    <property type="evidence" value="ECO:0007669"/>
    <property type="project" value="InterPro"/>
</dbReference>
<dbReference type="OrthoDB" id="4473689at2"/>
<dbReference type="Pfam" id="PF00486">
    <property type="entry name" value="Trans_reg_C"/>
    <property type="match status" value="1"/>
</dbReference>
<reference evidence="4" key="1">
    <citation type="submission" date="2014-08" db="EMBL/GenBank/DDBJ databases">
        <title>Draft genome sequences of Sphingobium herbicidovorans.</title>
        <authorList>
            <person name="Gan H.M."/>
            <person name="Gan H.Y."/>
            <person name="Savka M.A."/>
        </authorList>
    </citation>
    <scope>NUCLEOTIDE SEQUENCE [LARGE SCALE GENOMIC DNA]</scope>
    <source>
        <strain evidence="4">NBRC 16415</strain>
    </source>
</reference>
<name>A0A086PBU8_SPHHM</name>
<evidence type="ECO:0000256" key="1">
    <source>
        <dbReference type="ARBA" id="ARBA00023125"/>
    </source>
</evidence>
<feature type="DNA-binding region" description="OmpR/PhoB-type" evidence="2">
    <location>
        <begin position="1"/>
        <end position="98"/>
    </location>
</feature>
<gene>
    <name evidence="4" type="ORF">BV98_001397</name>
</gene>
<evidence type="ECO:0000256" key="2">
    <source>
        <dbReference type="PROSITE-ProRule" id="PRU01091"/>
    </source>
</evidence>
<dbReference type="SMART" id="SM00862">
    <property type="entry name" value="Trans_reg_C"/>
    <property type="match status" value="1"/>
</dbReference>